<evidence type="ECO:0000313" key="2">
    <source>
        <dbReference type="Proteomes" id="UP000001603"/>
    </source>
</evidence>
<organism evidence="1 2">
    <name type="scientific">Photobacterium angustum (strain S14 / CCUG 15956)</name>
    <name type="common">Vibrio sp. (strain S14 / CCUG 15956)</name>
    <dbReference type="NCBI Taxonomy" id="314292"/>
    <lineage>
        <taxon>Bacteria</taxon>
        <taxon>Pseudomonadati</taxon>
        <taxon>Pseudomonadota</taxon>
        <taxon>Gammaproteobacteria</taxon>
        <taxon>Vibrionales</taxon>
        <taxon>Vibrionaceae</taxon>
        <taxon>Photobacterium</taxon>
    </lineage>
</organism>
<proteinExistence type="predicted"/>
<protein>
    <submittedName>
        <fullName evidence="1">Uncharacterized protein</fullName>
    </submittedName>
</protein>
<accession>Q1ZQ24</accession>
<dbReference type="RefSeq" id="WP_005367562.1">
    <property type="nucleotide sequence ID" value="NZ_CH902600.1"/>
</dbReference>
<reference evidence="1 2" key="1">
    <citation type="journal article" date="2009" name="Proc. Natl. Acad. Sci. U.S.A.">
        <title>The genomic basis of trophic strategy in marine bacteria.</title>
        <authorList>
            <person name="Lauro F.M."/>
            <person name="McDougald D."/>
            <person name="Thomas T."/>
            <person name="Williams T.J."/>
            <person name="Egan S."/>
            <person name="Rice S."/>
            <person name="DeMaere M.Z."/>
            <person name="Ting L."/>
            <person name="Ertan H."/>
            <person name="Johnson J."/>
            <person name="Ferriera S."/>
            <person name="Lapidus A."/>
            <person name="Anderson I."/>
            <person name="Kyrpides N."/>
            <person name="Munk A.C."/>
            <person name="Detter C."/>
            <person name="Han C.S."/>
            <person name="Brown M.V."/>
            <person name="Robb F.T."/>
            <person name="Kjelleberg S."/>
            <person name="Cavicchioli R."/>
        </authorList>
    </citation>
    <scope>NUCLEOTIDE SEQUENCE [LARGE SCALE GENOMIC DNA]</scope>
    <source>
        <strain evidence="1 2">S14</strain>
    </source>
</reference>
<comment type="caution">
    <text evidence="1">The sequence shown here is derived from an EMBL/GenBank/DDBJ whole genome shotgun (WGS) entry which is preliminary data.</text>
</comment>
<sequence>MNKAQYHRSDYLYEQHLIHPTLQGKRRSTINAYSRELRRITH</sequence>
<gene>
    <name evidence="1" type="ORF">VAS14_02106</name>
</gene>
<dbReference type="AlphaFoldDB" id="Q1ZQ24"/>
<dbReference type="Proteomes" id="UP000001603">
    <property type="component" value="Unassembled WGS sequence"/>
</dbReference>
<dbReference type="EMBL" id="AAOJ01000003">
    <property type="protein sequence ID" value="EAS64473.1"/>
    <property type="molecule type" value="Genomic_DNA"/>
</dbReference>
<evidence type="ECO:0000313" key="1">
    <source>
        <dbReference type="EMBL" id="EAS64473.1"/>
    </source>
</evidence>
<dbReference type="HOGENOM" id="CLU_3255526_0_0_6"/>
<name>Q1ZQ24_PHOAS</name>